<sequence>MRQSSVHTLCDMPNAKPKILIYSHDSFGLGHLRRCRAIAHSLVGDNPDVSVMILSGSPIIGSFEFRSRVDFVRVPGVTKLRDGAYTSLSLPLDIEHTMAIRTSIIDRVAEVFEPDIFIVDKEPLGLRGEVRETLERLRNDGVHLVLGLRDVMDDPEVLREEWERKRAPAALEDIYDDIWVFGLKQIFDPLEGVGIASSVYDKTLFTGYLRSQPPNDAHTPDALPFGEDPFLLVTPGGGGDGVELVDWVIRAYEARTRPLFPALIILGPFMEASHQIAFMERAEQVRDLEVKRFTANMEPLLQAATGVVGMGGYNTFCEILSFNKPALLVPRVVPRQEQMIRALKAEEAGLLSVLPIDLYPDTGRMIDALARVSRQNPPSAKGIPGLLDGLDRINERAADILQARSAAYAPQSAAAS</sequence>
<dbReference type="AlphaFoldDB" id="A0AAW9RSM9"/>
<evidence type="ECO:0000313" key="2">
    <source>
        <dbReference type="EMBL" id="MEJ8572424.1"/>
    </source>
</evidence>
<protein>
    <submittedName>
        <fullName evidence="2">Glycosyltransferase</fullName>
    </submittedName>
</protein>
<keyword evidence="3" id="KW-1185">Reference proteome</keyword>
<dbReference type="Proteomes" id="UP001378188">
    <property type="component" value="Unassembled WGS sequence"/>
</dbReference>
<dbReference type="RefSeq" id="WP_340330127.1">
    <property type="nucleotide sequence ID" value="NZ_JAZHOF010000005.1"/>
</dbReference>
<organism evidence="2 3">
    <name type="scientific">Microbaculum marinum</name>
    <dbReference type="NCBI Taxonomy" id="1764581"/>
    <lineage>
        <taxon>Bacteria</taxon>
        <taxon>Pseudomonadati</taxon>
        <taxon>Pseudomonadota</taxon>
        <taxon>Alphaproteobacteria</taxon>
        <taxon>Hyphomicrobiales</taxon>
        <taxon>Tepidamorphaceae</taxon>
        <taxon>Microbaculum</taxon>
    </lineage>
</organism>
<gene>
    <name evidence="2" type="ORF">V3328_13115</name>
</gene>
<accession>A0AAW9RSM9</accession>
<dbReference type="PANTHER" id="PTHR21015:SF28">
    <property type="entry name" value="SLL1722 PROTEIN"/>
    <property type="match status" value="1"/>
</dbReference>
<dbReference type="EMBL" id="JAZHOF010000005">
    <property type="protein sequence ID" value="MEJ8572424.1"/>
    <property type="molecule type" value="Genomic_DNA"/>
</dbReference>
<comment type="caution">
    <text evidence="2">The sequence shown here is derived from an EMBL/GenBank/DDBJ whole genome shotgun (WGS) entry which is preliminary data.</text>
</comment>
<dbReference type="Gene3D" id="3.40.50.2000">
    <property type="entry name" value="Glycogen Phosphorylase B"/>
    <property type="match status" value="1"/>
</dbReference>
<evidence type="ECO:0000259" key="1">
    <source>
        <dbReference type="Pfam" id="PF04101"/>
    </source>
</evidence>
<name>A0AAW9RSM9_9HYPH</name>
<feature type="domain" description="Glycosyl transferase family 28 C-terminal" evidence="1">
    <location>
        <begin position="283"/>
        <end position="349"/>
    </location>
</feature>
<dbReference type="GO" id="GO:0016758">
    <property type="term" value="F:hexosyltransferase activity"/>
    <property type="evidence" value="ECO:0007669"/>
    <property type="project" value="InterPro"/>
</dbReference>
<dbReference type="PANTHER" id="PTHR21015">
    <property type="entry name" value="UDP-N-ACETYLGLUCOSAMINE--N-ACETYLMURAMYL-(PENTAPEPTIDE) PYROPHOSPHORYL-UNDECAPRENOL N-ACETYLGLUCOSAMINE TRANSFERASE 1"/>
    <property type="match status" value="1"/>
</dbReference>
<evidence type="ECO:0000313" key="3">
    <source>
        <dbReference type="Proteomes" id="UP001378188"/>
    </source>
</evidence>
<reference evidence="2 3" key="1">
    <citation type="submission" date="2024-02" db="EMBL/GenBank/DDBJ databases">
        <title>Genome analysis and characterization of Microbaculum marinisediminis sp. nov., isolated from marine sediment.</title>
        <authorList>
            <person name="Du Z.-J."/>
            <person name="Ye Y.-Q."/>
            <person name="Zhang Z.-R."/>
            <person name="Yuan S.-M."/>
            <person name="Zhang X.-Y."/>
        </authorList>
    </citation>
    <scope>NUCLEOTIDE SEQUENCE [LARGE SCALE GENOMIC DNA]</scope>
    <source>
        <strain evidence="2 3">SDUM1044001</strain>
    </source>
</reference>
<dbReference type="SUPFAM" id="SSF53756">
    <property type="entry name" value="UDP-Glycosyltransferase/glycogen phosphorylase"/>
    <property type="match status" value="1"/>
</dbReference>
<dbReference type="InterPro" id="IPR007235">
    <property type="entry name" value="Glyco_trans_28_C"/>
</dbReference>
<dbReference type="Pfam" id="PF04101">
    <property type="entry name" value="Glyco_tran_28_C"/>
    <property type="match status" value="1"/>
</dbReference>
<proteinExistence type="predicted"/>